<dbReference type="GO" id="GO:0030154">
    <property type="term" value="P:cell differentiation"/>
    <property type="evidence" value="ECO:0007669"/>
    <property type="project" value="UniProtKB-KW"/>
</dbReference>
<dbReference type="AlphaFoldDB" id="Q6KF61"/>
<evidence type="ECO:0000256" key="1">
    <source>
        <dbReference type="ARBA" id="ARBA00005405"/>
    </source>
</evidence>
<organism evidence="8">
    <name type="scientific">Zea mays</name>
    <name type="common">Maize</name>
    <dbReference type="NCBI Taxonomy" id="4577"/>
    <lineage>
        <taxon>Eukaryota</taxon>
        <taxon>Viridiplantae</taxon>
        <taxon>Streptophyta</taxon>
        <taxon>Embryophyta</taxon>
        <taxon>Tracheophyta</taxon>
        <taxon>Spermatophyta</taxon>
        <taxon>Magnoliopsida</taxon>
        <taxon>Liliopsida</taxon>
        <taxon>Poales</taxon>
        <taxon>Poaceae</taxon>
        <taxon>PACMAD clade</taxon>
        <taxon>Panicoideae</taxon>
        <taxon>Andropogonodae</taxon>
        <taxon>Andropogoneae</taxon>
        <taxon>Tripsacinae</taxon>
        <taxon>Zea</taxon>
    </lineage>
</organism>
<evidence type="ECO:0000256" key="7">
    <source>
        <dbReference type="SAM" id="MobiDB-lite"/>
    </source>
</evidence>
<evidence type="ECO:0000256" key="4">
    <source>
        <dbReference type="ARBA" id="ARBA00023054"/>
    </source>
</evidence>
<dbReference type="PANTHER" id="PTHR33405">
    <property type="entry name" value="PROTEIN FLX-LIKE 2"/>
    <property type="match status" value="1"/>
</dbReference>
<evidence type="ECO:0000256" key="3">
    <source>
        <dbReference type="ARBA" id="ARBA00022782"/>
    </source>
</evidence>
<dbReference type="EC" id="2.3.2.13" evidence="8"/>
<keyword evidence="3" id="KW-0221">Differentiation</keyword>
<dbReference type="GO" id="GO:0009908">
    <property type="term" value="P:flower development"/>
    <property type="evidence" value="ECO:0007669"/>
    <property type="project" value="UniProtKB-KW"/>
</dbReference>
<feature type="region of interest" description="Disordered" evidence="7">
    <location>
        <begin position="415"/>
        <end position="439"/>
    </location>
</feature>
<reference evidence="8" key="1">
    <citation type="submission" date="2002-05" db="EMBL/GenBank/DDBJ databases">
        <authorList>
            <person name="Torne J."/>
        </authorList>
    </citation>
    <scope>NUCLEOTIDE SEQUENCE</scope>
    <source>
        <tissue evidence="8">Leaf</tissue>
    </source>
</reference>
<keyword evidence="5" id="KW-0287">Flowering</keyword>
<dbReference type="EMBL" id="AJ488103">
    <property type="protein sequence ID" value="CAD32336.1"/>
    <property type="molecule type" value="mRNA"/>
</dbReference>
<keyword evidence="8" id="KW-0808">Transferase</keyword>
<sequence>MAHRGHLDGLTGQAPALMRHGSFAAGSLSSRSPLQSSSTLEMLENKLAMQTTEVEKLITENQRLASSHVVLRQDIVDTEKEMQMIRTHLGEVQTETDLQIRDLLERIRLMEVDIHSGNVVNKELHQMHMEAKRLITERQMLTLEIEDVTKELQKLSASGDNKSLPELLSELDRLRKEHHNLRSQFEFEKNTNVKQVEQMRTMEMNLITMTKQAEKLRVDVANAERRAQAAAAQAAAHAAGAQVTASQPGQLKLPRFQQQQPQTHMQVHIPATPLHISREPRLGHISRVLRLGYISREPRLGHISREPRLGHISRGARMGHISRGLRLGHISREPRLGHISREPRLGHISRVLRLGHISRVLRLGYISREPRLGHISREPRLGHISRGARMGHISRGLRLGHISREPRLGHISREPRLGHISRGPSLGHISRGPRLGHISREPRMGHISREPRMGHISRVLRLEHTTMLMMLARLMHMQVTLAIQLQATRKVQCPTIPMLHLRSQQAAVQLRTPQEASMGQLVVLDILLGKFSRAVALQMQRKHLLLHHHRQHHIPPAHMTKPEEPRDKIWDVNQMDVCHAHLLSRQIW</sequence>
<keyword evidence="2" id="KW-0217">Developmental protein</keyword>
<reference evidence="8" key="2">
    <citation type="journal article" date="2004" name="Gene">
        <title>Molecular cloning and characterization of a maize transglutaminase complementary DNA.</title>
        <authorList>
            <person name="Villalobos E."/>
            <person name="Santos M."/>
            <person name="Talavera D."/>
            <person name="Rodriguez-Falcon M."/>
            <person name="Torne J.M."/>
        </authorList>
    </citation>
    <scope>NUCLEOTIDE SEQUENCE</scope>
    <source>
        <tissue evidence="8">Leaf</tissue>
    </source>
</reference>
<comment type="similarity">
    <text evidence="1">Belongs to the FLX family.</text>
</comment>
<dbReference type="InterPro" id="IPR040353">
    <property type="entry name" value="FLX/FLX-like"/>
</dbReference>
<gene>
    <name evidence="8" type="primary">tgz21</name>
</gene>
<proteinExistence type="evidence at transcript level"/>
<dbReference type="ExpressionAtlas" id="Q6KF61">
    <property type="expression patterns" value="baseline and differential"/>
</dbReference>
<dbReference type="GO" id="GO:0003810">
    <property type="term" value="F:protein-glutamine gamma-glutamyltransferase activity"/>
    <property type="evidence" value="ECO:0007669"/>
    <property type="project" value="UniProtKB-EC"/>
</dbReference>
<feature type="coiled-coil region" evidence="6">
    <location>
        <begin position="131"/>
        <end position="233"/>
    </location>
</feature>
<evidence type="ECO:0000256" key="6">
    <source>
        <dbReference type="SAM" id="Coils"/>
    </source>
</evidence>
<protein>
    <submittedName>
        <fullName evidence="8">Transglutaminase</fullName>
        <ecNumber evidence="8">2.3.2.13</ecNumber>
    </submittedName>
</protein>
<evidence type="ECO:0000313" key="8">
    <source>
        <dbReference type="EMBL" id="CAD32336.1"/>
    </source>
</evidence>
<evidence type="ECO:0000256" key="5">
    <source>
        <dbReference type="ARBA" id="ARBA00023089"/>
    </source>
</evidence>
<evidence type="ECO:0000256" key="2">
    <source>
        <dbReference type="ARBA" id="ARBA00022473"/>
    </source>
</evidence>
<dbReference type="PANTHER" id="PTHR33405:SF18">
    <property type="entry name" value="PROTEIN FLX-LIKE 4"/>
    <property type="match status" value="1"/>
</dbReference>
<keyword evidence="4 6" id="KW-0175">Coiled coil</keyword>
<keyword evidence="8" id="KW-0012">Acyltransferase</keyword>
<accession>Q6KF61</accession>
<name>Q6KF61_MAIZE</name>